<dbReference type="SUPFAM" id="SSF52266">
    <property type="entry name" value="SGNH hydrolase"/>
    <property type="match status" value="1"/>
</dbReference>
<dbReference type="Proteomes" id="UP000702425">
    <property type="component" value="Unassembled WGS sequence"/>
</dbReference>
<feature type="transmembrane region" description="Helical" evidence="1">
    <location>
        <begin position="29"/>
        <end position="50"/>
    </location>
</feature>
<dbReference type="RefSeq" id="WP_246276955.1">
    <property type="nucleotide sequence ID" value="NZ_CAWPPK010000010.1"/>
</dbReference>
<sequence length="303" mass="33852">MEKFGGGSRSRTHKSLLGMEVSRSRTVPVWALLSLVTNGVLMLTVAQLLLRGHNLTESFQANDAVTAESAQEQIDQSVTSANAVLDVPVPGPRHKWTYQQWVTQLGREAEAAAENRPSRLSVLAGDSLSMWFPTKLLPVDRIWLNQGISGETSVGLLKRLQLFDRTAPDTVFVMIGINDLLRGASDEGILDNQRQIIRDLRWAHPKAEVVVQSILPHSGEQATWENRDRLLAIPNSRIRAINRRLKEIASSENVLYLDLYPLFADADGNLPTELSTDGLHLNDQGYLVWRSALQLFDQMQLKN</sequence>
<keyword evidence="3" id="KW-0548">Nucleotidyltransferase</keyword>
<keyword evidence="4" id="KW-1185">Reference proteome</keyword>
<organism evidence="3 4">
    <name type="scientific">Microcoleus asticus IPMA8</name>
    <dbReference type="NCBI Taxonomy" id="2563858"/>
    <lineage>
        <taxon>Bacteria</taxon>
        <taxon>Bacillati</taxon>
        <taxon>Cyanobacteriota</taxon>
        <taxon>Cyanophyceae</taxon>
        <taxon>Oscillatoriophycideae</taxon>
        <taxon>Oscillatoriales</taxon>
        <taxon>Microcoleaceae</taxon>
        <taxon>Microcoleus</taxon>
        <taxon>Microcoleus asticus</taxon>
    </lineage>
</organism>
<accession>A0ABX2D2Z0</accession>
<dbReference type="InterPro" id="IPR036514">
    <property type="entry name" value="SGNH_hydro_sf"/>
</dbReference>
<name>A0ABX2D2Z0_9CYAN</name>
<dbReference type="CDD" id="cd01828">
    <property type="entry name" value="sialate_O-acetylesterase_like2"/>
    <property type="match status" value="1"/>
</dbReference>
<evidence type="ECO:0000313" key="3">
    <source>
        <dbReference type="EMBL" id="NQE36979.1"/>
    </source>
</evidence>
<dbReference type="Gene3D" id="3.40.50.1110">
    <property type="entry name" value="SGNH hydrolase"/>
    <property type="match status" value="1"/>
</dbReference>
<evidence type="ECO:0000256" key="1">
    <source>
        <dbReference type="SAM" id="Phobius"/>
    </source>
</evidence>
<dbReference type="GO" id="GO:0008781">
    <property type="term" value="F:N-acylneuraminate cytidylyltransferase activity"/>
    <property type="evidence" value="ECO:0007669"/>
    <property type="project" value="UniProtKB-EC"/>
</dbReference>
<keyword evidence="1" id="KW-0472">Membrane</keyword>
<evidence type="ECO:0000259" key="2">
    <source>
        <dbReference type="Pfam" id="PF13472"/>
    </source>
</evidence>
<reference evidence="3 4" key="1">
    <citation type="journal article" date="2020" name="Sci. Rep.">
        <title>A novel cyanobacterial geosmin producer, revising GeoA distribution and dispersion patterns in Bacteria.</title>
        <authorList>
            <person name="Churro C."/>
            <person name="Semedo-Aguiar A.P."/>
            <person name="Silva A.D."/>
            <person name="Pereira-Leal J.B."/>
            <person name="Leite R.B."/>
        </authorList>
    </citation>
    <scope>NUCLEOTIDE SEQUENCE [LARGE SCALE GENOMIC DNA]</scope>
    <source>
        <strain evidence="3 4">IPMA8</strain>
    </source>
</reference>
<dbReference type="PANTHER" id="PTHR30383">
    <property type="entry name" value="THIOESTERASE 1/PROTEASE 1/LYSOPHOSPHOLIPASE L1"/>
    <property type="match status" value="1"/>
</dbReference>
<dbReference type="InterPro" id="IPR013830">
    <property type="entry name" value="SGNH_hydro"/>
</dbReference>
<dbReference type="Pfam" id="PF13472">
    <property type="entry name" value="Lipase_GDSL_2"/>
    <property type="match status" value="1"/>
</dbReference>
<keyword evidence="1" id="KW-1133">Transmembrane helix</keyword>
<protein>
    <submittedName>
        <fullName evidence="3">N-acylneuraminate cytidylyltransferase</fullName>
        <ecNumber evidence="3">2.7.7.43</ecNumber>
    </submittedName>
</protein>
<dbReference type="EMBL" id="SRRZ01000107">
    <property type="protein sequence ID" value="NQE36979.1"/>
    <property type="molecule type" value="Genomic_DNA"/>
</dbReference>
<keyword evidence="3" id="KW-0808">Transferase</keyword>
<proteinExistence type="predicted"/>
<dbReference type="PANTHER" id="PTHR30383:SF5">
    <property type="entry name" value="SGNH HYDROLASE-TYPE ESTERASE DOMAIN-CONTAINING PROTEIN"/>
    <property type="match status" value="1"/>
</dbReference>
<evidence type="ECO:0000313" key="4">
    <source>
        <dbReference type="Proteomes" id="UP000702425"/>
    </source>
</evidence>
<feature type="domain" description="SGNH hydrolase-type esterase" evidence="2">
    <location>
        <begin position="138"/>
        <end position="286"/>
    </location>
</feature>
<gene>
    <name evidence="3" type="primary">neuA</name>
    <name evidence="3" type="ORF">E5S67_04746</name>
</gene>
<comment type="caution">
    <text evidence="3">The sequence shown here is derived from an EMBL/GenBank/DDBJ whole genome shotgun (WGS) entry which is preliminary data.</text>
</comment>
<dbReference type="EC" id="2.7.7.43" evidence="3"/>
<keyword evidence="1" id="KW-0812">Transmembrane</keyword>
<dbReference type="InterPro" id="IPR051532">
    <property type="entry name" value="Ester_Hydrolysis_Enzymes"/>
</dbReference>